<organism evidence="3 4">
    <name type="scientific">Nocardia terrae</name>
    <dbReference type="NCBI Taxonomy" id="2675851"/>
    <lineage>
        <taxon>Bacteria</taxon>
        <taxon>Bacillati</taxon>
        <taxon>Actinomycetota</taxon>
        <taxon>Actinomycetes</taxon>
        <taxon>Mycobacteriales</taxon>
        <taxon>Nocardiaceae</taxon>
        <taxon>Nocardia</taxon>
    </lineage>
</organism>
<dbReference type="AlphaFoldDB" id="A0A7K1UW12"/>
<feature type="domain" description="DNA ligase D polymerase" evidence="2">
    <location>
        <begin position="30"/>
        <end position="301"/>
    </location>
</feature>
<accession>A0A7K1UW12</accession>
<gene>
    <name evidence="3" type="ORF">GPX89_14735</name>
</gene>
<protein>
    <submittedName>
        <fullName evidence="3">ATP-dependent DNA ligase</fullName>
    </submittedName>
</protein>
<evidence type="ECO:0000313" key="4">
    <source>
        <dbReference type="Proteomes" id="UP000466794"/>
    </source>
</evidence>
<dbReference type="GO" id="GO:0016874">
    <property type="term" value="F:ligase activity"/>
    <property type="evidence" value="ECO:0007669"/>
    <property type="project" value="UniProtKB-KW"/>
</dbReference>
<evidence type="ECO:0000313" key="3">
    <source>
        <dbReference type="EMBL" id="MVU78497.1"/>
    </source>
</evidence>
<proteinExistence type="predicted"/>
<dbReference type="Proteomes" id="UP000466794">
    <property type="component" value="Unassembled WGS sequence"/>
</dbReference>
<dbReference type="Pfam" id="PF21686">
    <property type="entry name" value="LigD_Prim-Pol"/>
    <property type="match status" value="1"/>
</dbReference>
<reference evidence="3 4" key="1">
    <citation type="submission" date="2019-12" db="EMBL/GenBank/DDBJ databases">
        <title>Nocardia sp. nov. ET3-3 isolated from soil.</title>
        <authorList>
            <person name="Kanchanasin P."/>
            <person name="Tanasupawat S."/>
            <person name="Yuki M."/>
            <person name="Kudo T."/>
        </authorList>
    </citation>
    <scope>NUCLEOTIDE SEQUENCE [LARGE SCALE GENOMIC DNA]</scope>
    <source>
        <strain evidence="3 4">ET3-3</strain>
    </source>
</reference>
<comment type="caution">
    <text evidence="3">The sequence shown here is derived from an EMBL/GenBank/DDBJ whole genome shotgun (WGS) entry which is preliminary data.</text>
</comment>
<feature type="region of interest" description="Disordered" evidence="1">
    <location>
        <begin position="331"/>
        <end position="355"/>
    </location>
</feature>
<evidence type="ECO:0000259" key="2">
    <source>
        <dbReference type="Pfam" id="PF21686"/>
    </source>
</evidence>
<sequence length="355" mass="38721">MSDSLDLAVAGHTVTISNPGKVYFTKREETKLDLVNYYLAVADPIMRTIGGRPVLLERYPDGASGKSWFQKRVPKSVPDWLQTTVVSTPNGTESDALVAVDMAHILWAVNLGCLGFHVWPTHAGAEAASTFPPVHDAAGNVLPPTGVTDELRIDLDPSPGISFEDLRAAAFRVRELCAELGIDARVKTSGSRGLHIYALLQPNWDGYQVRAAAVALARELERRHPDEITAAWWKEERGSRVFVDFNQNAPHKTVFGAWCVRPKVGAQVSTPISWEALDAIVPDELTIATVPARVAELGDPWADRTPQSIAPLLEMSDKDIAAGLMDAPWPPVYPKMPNEPARVQPSKARKDTGGE</sequence>
<dbReference type="Gene3D" id="3.90.920.10">
    <property type="entry name" value="DNA primase, PRIM domain"/>
    <property type="match status" value="1"/>
</dbReference>
<dbReference type="InterPro" id="IPR014145">
    <property type="entry name" value="LigD_pol_dom"/>
</dbReference>
<dbReference type="PANTHER" id="PTHR42705:SF3">
    <property type="entry name" value="ATP-DEPENDENT DNA LIGASE"/>
    <property type="match status" value="1"/>
</dbReference>
<dbReference type="RefSeq" id="WP_328601829.1">
    <property type="nucleotide sequence ID" value="NZ_WRPP01000002.1"/>
</dbReference>
<dbReference type="InterPro" id="IPR052171">
    <property type="entry name" value="NHEJ_LigD"/>
</dbReference>
<name>A0A7K1UW12_9NOCA</name>
<dbReference type="EMBL" id="WRPP01000002">
    <property type="protein sequence ID" value="MVU78497.1"/>
    <property type="molecule type" value="Genomic_DNA"/>
</dbReference>
<keyword evidence="4" id="KW-1185">Reference proteome</keyword>
<evidence type="ECO:0000256" key="1">
    <source>
        <dbReference type="SAM" id="MobiDB-lite"/>
    </source>
</evidence>
<dbReference type="PANTHER" id="PTHR42705">
    <property type="entry name" value="BIFUNCTIONAL NON-HOMOLOGOUS END JOINING PROTEIN LIGD"/>
    <property type="match status" value="1"/>
</dbReference>
<keyword evidence="3" id="KW-0436">Ligase</keyword>